<protein>
    <submittedName>
        <fullName evidence="1">Uncharacterized protein</fullName>
    </submittedName>
</protein>
<reference evidence="1" key="2">
    <citation type="journal article" date="2015" name="Data Brief">
        <title>Shoot transcriptome of the giant reed, Arundo donax.</title>
        <authorList>
            <person name="Barrero R.A."/>
            <person name="Guerrero F.D."/>
            <person name="Moolhuijzen P."/>
            <person name="Goolsby J.A."/>
            <person name="Tidwell J."/>
            <person name="Bellgard S.E."/>
            <person name="Bellgard M.I."/>
        </authorList>
    </citation>
    <scope>NUCLEOTIDE SEQUENCE</scope>
    <source>
        <tissue evidence="1">Shoot tissue taken approximately 20 cm above the soil surface</tissue>
    </source>
</reference>
<reference evidence="1" key="1">
    <citation type="submission" date="2014-09" db="EMBL/GenBank/DDBJ databases">
        <authorList>
            <person name="Magalhaes I.L.F."/>
            <person name="Oliveira U."/>
            <person name="Santos F.R."/>
            <person name="Vidigal T.H.D.A."/>
            <person name="Brescovit A.D."/>
            <person name="Santos A.J."/>
        </authorList>
    </citation>
    <scope>NUCLEOTIDE SEQUENCE</scope>
    <source>
        <tissue evidence="1">Shoot tissue taken approximately 20 cm above the soil surface</tissue>
    </source>
</reference>
<dbReference type="EMBL" id="GBRH01228205">
    <property type="protein sequence ID" value="JAD69690.1"/>
    <property type="molecule type" value="Transcribed_RNA"/>
</dbReference>
<sequence length="45" mass="5224">MPKETTIFEVAVSVNLFHLSFPFVCDMLVFHCFVFTHLGDTEQVF</sequence>
<evidence type="ECO:0000313" key="1">
    <source>
        <dbReference type="EMBL" id="JAD69690.1"/>
    </source>
</evidence>
<dbReference type="AlphaFoldDB" id="A0A0A9C8H8"/>
<accession>A0A0A9C8H8</accession>
<proteinExistence type="predicted"/>
<organism evidence="1">
    <name type="scientific">Arundo donax</name>
    <name type="common">Giant reed</name>
    <name type="synonym">Donax arundinaceus</name>
    <dbReference type="NCBI Taxonomy" id="35708"/>
    <lineage>
        <taxon>Eukaryota</taxon>
        <taxon>Viridiplantae</taxon>
        <taxon>Streptophyta</taxon>
        <taxon>Embryophyta</taxon>
        <taxon>Tracheophyta</taxon>
        <taxon>Spermatophyta</taxon>
        <taxon>Magnoliopsida</taxon>
        <taxon>Liliopsida</taxon>
        <taxon>Poales</taxon>
        <taxon>Poaceae</taxon>
        <taxon>PACMAD clade</taxon>
        <taxon>Arundinoideae</taxon>
        <taxon>Arundineae</taxon>
        <taxon>Arundo</taxon>
    </lineage>
</organism>
<name>A0A0A9C8H8_ARUDO</name>